<protein>
    <submittedName>
        <fullName evidence="2">Uncharacterized protein</fullName>
    </submittedName>
</protein>
<proteinExistence type="predicted"/>
<organism evidence="2 3">
    <name type="scientific">Niastella populi</name>
    <dbReference type="NCBI Taxonomy" id="550983"/>
    <lineage>
        <taxon>Bacteria</taxon>
        <taxon>Pseudomonadati</taxon>
        <taxon>Bacteroidota</taxon>
        <taxon>Chitinophagia</taxon>
        <taxon>Chitinophagales</taxon>
        <taxon>Chitinophagaceae</taxon>
        <taxon>Niastella</taxon>
    </lineage>
</organism>
<sequence>MQTMKNSNRDLLVLVKDAYTNKEAMQHELQQLNKLLVNFETLESFCIAHEVFDIQKYRILKKKSQLQKVIERETLKPFMFICNKN</sequence>
<evidence type="ECO:0000313" key="2">
    <source>
        <dbReference type="EMBL" id="OQP45750.1"/>
    </source>
</evidence>
<evidence type="ECO:0000256" key="1">
    <source>
        <dbReference type="SAM" id="Coils"/>
    </source>
</evidence>
<reference evidence="3" key="1">
    <citation type="submission" date="2016-04" db="EMBL/GenBank/DDBJ databases">
        <authorList>
            <person name="Chen L."/>
            <person name="Zhuang W."/>
            <person name="Wang G."/>
        </authorList>
    </citation>
    <scope>NUCLEOTIDE SEQUENCE [LARGE SCALE GENOMIC DNA]</scope>
    <source>
        <strain evidence="3">208</strain>
    </source>
</reference>
<keyword evidence="3" id="KW-1185">Reference proteome</keyword>
<dbReference type="EMBL" id="LWBP01000254">
    <property type="protein sequence ID" value="OQP45750.1"/>
    <property type="molecule type" value="Genomic_DNA"/>
</dbReference>
<evidence type="ECO:0000313" key="3">
    <source>
        <dbReference type="Proteomes" id="UP000192276"/>
    </source>
</evidence>
<comment type="caution">
    <text evidence="2">The sequence shown here is derived from an EMBL/GenBank/DDBJ whole genome shotgun (WGS) entry which is preliminary data.</text>
</comment>
<keyword evidence="1" id="KW-0175">Coiled coil</keyword>
<name>A0A1V9EHY9_9BACT</name>
<dbReference type="Proteomes" id="UP000192276">
    <property type="component" value="Unassembled WGS sequence"/>
</dbReference>
<accession>A0A1V9EHY9</accession>
<gene>
    <name evidence="2" type="ORF">A4R26_09690</name>
</gene>
<dbReference type="AlphaFoldDB" id="A0A1V9EHY9"/>
<feature type="coiled-coil region" evidence="1">
    <location>
        <begin position="15"/>
        <end position="42"/>
    </location>
</feature>